<accession>A0A8H5F152</accession>
<keyword evidence="2" id="KW-1185">Reference proteome</keyword>
<gene>
    <name evidence="1" type="ORF">D9619_008598</name>
</gene>
<comment type="caution">
    <text evidence="1">The sequence shown here is derived from an EMBL/GenBank/DDBJ whole genome shotgun (WGS) entry which is preliminary data.</text>
</comment>
<evidence type="ECO:0000313" key="1">
    <source>
        <dbReference type="EMBL" id="KAF5319737.1"/>
    </source>
</evidence>
<dbReference type="Proteomes" id="UP000567179">
    <property type="component" value="Unassembled WGS sequence"/>
</dbReference>
<proteinExistence type="predicted"/>
<evidence type="ECO:0000313" key="2">
    <source>
        <dbReference type="Proteomes" id="UP000567179"/>
    </source>
</evidence>
<protein>
    <submittedName>
        <fullName evidence="1">Uncharacterized protein</fullName>
    </submittedName>
</protein>
<dbReference type="AlphaFoldDB" id="A0A8H5F152"/>
<sequence>METLVSTKGVWSRFKPWNSSLFEKLYTLCTCDEHVINFRSIIRQWISGFDLEHLRREDVNFDVPFSRRYLQMACTDGYCAPDGEAAAALCPETGFDRQESAVRLRGLLHRLYREIYPLSARHYMRLLEGWVSWAVRNDISCDGLEDLPGAQQYIRKCMTQGRSAHN</sequence>
<name>A0A8H5F152_9AGAR</name>
<dbReference type="EMBL" id="JAACJJ010000029">
    <property type="protein sequence ID" value="KAF5319737.1"/>
    <property type="molecule type" value="Genomic_DNA"/>
</dbReference>
<reference evidence="1 2" key="1">
    <citation type="journal article" date="2020" name="ISME J.">
        <title>Uncovering the hidden diversity of litter-decomposition mechanisms in mushroom-forming fungi.</title>
        <authorList>
            <person name="Floudas D."/>
            <person name="Bentzer J."/>
            <person name="Ahren D."/>
            <person name="Johansson T."/>
            <person name="Persson P."/>
            <person name="Tunlid A."/>
        </authorList>
    </citation>
    <scope>NUCLEOTIDE SEQUENCE [LARGE SCALE GENOMIC DNA]</scope>
    <source>
        <strain evidence="1 2">CBS 101986</strain>
    </source>
</reference>
<organism evidence="1 2">
    <name type="scientific">Psilocybe cf. subviscida</name>
    <dbReference type="NCBI Taxonomy" id="2480587"/>
    <lineage>
        <taxon>Eukaryota</taxon>
        <taxon>Fungi</taxon>
        <taxon>Dikarya</taxon>
        <taxon>Basidiomycota</taxon>
        <taxon>Agaricomycotina</taxon>
        <taxon>Agaricomycetes</taxon>
        <taxon>Agaricomycetidae</taxon>
        <taxon>Agaricales</taxon>
        <taxon>Agaricineae</taxon>
        <taxon>Strophariaceae</taxon>
        <taxon>Psilocybe</taxon>
    </lineage>
</organism>